<dbReference type="InterPro" id="IPR009048">
    <property type="entry name" value="A-macroglobulin_rcpt-bd"/>
</dbReference>
<dbReference type="SUPFAM" id="SSF49410">
    <property type="entry name" value="Alpha-macroglobulin receptor domain"/>
    <property type="match status" value="1"/>
</dbReference>
<dbReference type="Pfam" id="PF07703">
    <property type="entry name" value="A2M_BRD"/>
    <property type="match status" value="1"/>
</dbReference>
<dbReference type="FunFam" id="1.50.10.20:FF:000001">
    <property type="entry name" value="CD109 isoform 1"/>
    <property type="match status" value="1"/>
</dbReference>
<dbReference type="Pfam" id="PF07677">
    <property type="entry name" value="A2M_recep"/>
    <property type="match status" value="1"/>
</dbReference>
<keyword evidence="5" id="KW-1015">Disulfide bond</keyword>
<dbReference type="Gene3D" id="2.60.120.1540">
    <property type="match status" value="1"/>
</dbReference>
<dbReference type="Gene3D" id="2.60.40.1940">
    <property type="match status" value="1"/>
</dbReference>
<evidence type="ECO:0000313" key="11">
    <source>
        <dbReference type="Proteomes" id="UP000186698"/>
    </source>
</evidence>
<keyword evidence="4" id="KW-0722">Serine protease inhibitor</keyword>
<dbReference type="InterPro" id="IPR001599">
    <property type="entry name" value="Macroglobln_a2"/>
</dbReference>
<feature type="domain" description="Alpha-macroglobulin receptor-binding" evidence="10">
    <location>
        <begin position="1265"/>
        <end position="1349"/>
    </location>
</feature>
<dbReference type="InterPro" id="IPR011625">
    <property type="entry name" value="A2M_N_BRD"/>
</dbReference>
<dbReference type="SMART" id="SM01359">
    <property type="entry name" value="A2M_N_2"/>
    <property type="match status" value="1"/>
</dbReference>
<dbReference type="InterPro" id="IPR041555">
    <property type="entry name" value="MG3"/>
</dbReference>
<feature type="chain" id="PRO_5035202577" evidence="7">
    <location>
        <begin position="21"/>
        <end position="1418"/>
    </location>
</feature>
<dbReference type="Pfam" id="PF00207">
    <property type="entry name" value="A2M"/>
    <property type="match status" value="1"/>
</dbReference>
<dbReference type="Gene3D" id="2.60.40.1930">
    <property type="match status" value="1"/>
</dbReference>
<dbReference type="InterPro" id="IPR036595">
    <property type="entry name" value="A-macroglobulin_rcpt-bd_sf"/>
</dbReference>
<feature type="domain" description="Alpha-2-macroglobulin bait region" evidence="8">
    <location>
        <begin position="458"/>
        <end position="589"/>
    </location>
</feature>
<dbReference type="Gene3D" id="2.60.40.10">
    <property type="entry name" value="Immunoglobulins"/>
    <property type="match status" value="1"/>
</dbReference>
<reference evidence="12" key="1">
    <citation type="submission" date="2025-08" db="UniProtKB">
        <authorList>
            <consortium name="RefSeq"/>
        </authorList>
    </citation>
    <scope>IDENTIFICATION</scope>
    <source>
        <strain evidence="12">J_2021</strain>
        <tissue evidence="12">Erythrocytes</tissue>
    </source>
</reference>
<dbReference type="InterPro" id="IPR013783">
    <property type="entry name" value="Ig-like_fold"/>
</dbReference>
<evidence type="ECO:0000256" key="6">
    <source>
        <dbReference type="ARBA" id="ARBA00023180"/>
    </source>
</evidence>
<evidence type="ECO:0000256" key="3">
    <source>
        <dbReference type="ARBA" id="ARBA00022729"/>
    </source>
</evidence>
<dbReference type="SMART" id="SM01419">
    <property type="entry name" value="Thiol-ester_cl"/>
    <property type="match status" value="1"/>
</dbReference>
<dbReference type="Gene3D" id="2.60.40.690">
    <property type="entry name" value="Alpha-macroglobulin, receptor-binding domain"/>
    <property type="match status" value="1"/>
</dbReference>
<feature type="domain" description="Alpha-2-macroglobulin" evidence="9">
    <location>
        <begin position="652"/>
        <end position="743"/>
    </location>
</feature>
<sequence>MHLLLRLIGLLLLIFHFSDARASYYISRPSNIFSGINTTLTVHWFGNNSEINVTAGIIDQGVTIAETTQVFENDSIGILSLPAITLNYSSYYYGYNIFVNGSGGNESIFSNTFFVFPTEKPTYTFVETDKRNYRPLETVKIRVITVYRDLKPYKRPISITIRDSNSNVVKQLLNQKTELGVFSTEVLLPVLPVPGSLYINAGPNGYEAYEYVYIHENESPNFDVTIVAPSYYYKPGKKDFFGKVFANYSYGRPVKGNVTLSLSFTDFGVSYYYPRDDLTGVNKTFEIYGSANFSFSNNEVLKCPFWGRLILTASVTEEKTGKTVTTSWYIKKATSEYRMFVVGQPGNWTHKDNFTAMIQIQRTDDLPLTQEEKNIPVLIKVTANYYYYYNYIDVTRNYTMSESGIITIEIPYQNQYYYNYYYYNYYYYYYFSIEGNYKGSTQSWSMYTPYTWYWNPTIYFKIPDRPVQVGIPFTISLGIIPEVEYIYYTVMAGGVFVATGKSSSSSFTLTAENSWFPIAQVNVYYINPNNFYWYDIISATKTIRINSNRVALSWSTNKTEPSENVTLTISNIRDTPAIVDVKVVDINDILSGNTNTLAAKVDNIYSWDYLNQYSDGSFTSAYSDYTPVINSPYENNDPITQPVNAIKRFSETIIWKQSNISSGSSTSLQVTVPHKVISWVASAFVMSEEFGLAVSEQYPELDVSKSLFLTLNAPKTVIRGEEFILKVTLENFIASDLQVAVILDPSSSFKIIVPDNNINSVAGQRSVFIPSKETNEVLFPINPKKLGEISLTVQANSLGAFDSATHKVLVKAEGIEYTYSSSVILKAGDVGKKLSFTFPADVVVDTRQASITVVGNFLAPSIKGLQSLIQLPTGCGEQNMINFAPDIYILQYLIATNQITEDVRVKTIHFIEIGYQTEMNYWRYDGSFSAFGNRDYSGSAWLSAFVLRCFLQARQLISISEDVLYRTTEWLFQKLNEETGIFQEPGRVIHTSLQGGSDGEIARTAYILISLLEDESNITISYRLNKTIQYLENKTEEGIANNHTLSIVAYALSVANSSKAAAALTQLNSRANSVGGQMYWSSGTVISNYWQPPSADIETAAYALLSHCQQNRIAEGVPIMNWLVEQRNHLGGYSSTQDTVMALQALTKFMTLVPSSNNTSLTVSVTDSGAIVANTFHITNNTALVVQSQQIYALDPLELILSAAGEGVALLQLNVIYNSIASSRRKRATAASEVFKLSATVDDSDSQNRISVNVCSSYQGPANETGMVIWEVTLLSGFKLDSGSIILYAPLRLVETKDNKVFLYFDSMNRNEICVAVPMVRTSMVVHSQAATIKIYDYYNPEIHTIKLYNSGKLSKATVCEHCGLNCNNCISNVKMPSVATPTSTSKETTTAKIADSSTTAPKLAMLWFCVCCMWNFL</sequence>
<dbReference type="CDD" id="cd02897">
    <property type="entry name" value="A2M_2"/>
    <property type="match status" value="1"/>
</dbReference>
<evidence type="ECO:0000259" key="10">
    <source>
        <dbReference type="SMART" id="SM01361"/>
    </source>
</evidence>
<dbReference type="GO" id="GO:0005615">
    <property type="term" value="C:extracellular space"/>
    <property type="evidence" value="ECO:0007669"/>
    <property type="project" value="InterPro"/>
</dbReference>
<dbReference type="SMART" id="SM01361">
    <property type="entry name" value="A2M_recep"/>
    <property type="match status" value="1"/>
</dbReference>
<dbReference type="Pfam" id="PF01835">
    <property type="entry name" value="MG2"/>
    <property type="match status" value="1"/>
</dbReference>
<dbReference type="GO" id="GO:0004867">
    <property type="term" value="F:serine-type endopeptidase inhibitor activity"/>
    <property type="evidence" value="ECO:0007669"/>
    <property type="project" value="UniProtKB-KW"/>
</dbReference>
<feature type="signal peptide" evidence="7">
    <location>
        <begin position="1"/>
        <end position="20"/>
    </location>
</feature>
<keyword evidence="11" id="KW-1185">Reference proteome</keyword>
<dbReference type="InterPro" id="IPR047565">
    <property type="entry name" value="Alpha-macroglob_thiol-ester_cl"/>
</dbReference>
<evidence type="ECO:0000259" key="8">
    <source>
        <dbReference type="SMART" id="SM01359"/>
    </source>
</evidence>
<evidence type="ECO:0000256" key="4">
    <source>
        <dbReference type="ARBA" id="ARBA00022900"/>
    </source>
</evidence>
<proteinExistence type="inferred from homology"/>
<evidence type="ECO:0000256" key="1">
    <source>
        <dbReference type="ARBA" id="ARBA00010952"/>
    </source>
</evidence>
<gene>
    <name evidence="12" type="primary">LOC108704143</name>
</gene>
<evidence type="ECO:0000256" key="2">
    <source>
        <dbReference type="ARBA" id="ARBA00022690"/>
    </source>
</evidence>
<name>A0A8J0U4P4_XENLA</name>
<dbReference type="OrthoDB" id="9998011at2759"/>
<keyword evidence="6" id="KW-0325">Glycoprotein</keyword>
<dbReference type="Gene3D" id="1.50.10.20">
    <property type="match status" value="1"/>
</dbReference>
<dbReference type="PROSITE" id="PS00477">
    <property type="entry name" value="ALPHA_2_MACROGLOBULIN"/>
    <property type="match status" value="1"/>
</dbReference>
<dbReference type="GeneID" id="108704143"/>
<dbReference type="RefSeq" id="XP_018096040.2">
    <property type="nucleotide sequence ID" value="XM_018240551.2"/>
</dbReference>
<keyword evidence="3 7" id="KW-0732">Signal</keyword>
<evidence type="ECO:0000256" key="7">
    <source>
        <dbReference type="SAM" id="SignalP"/>
    </source>
</evidence>
<dbReference type="InterPro" id="IPR041813">
    <property type="entry name" value="A2M_TED"/>
</dbReference>
<dbReference type="InterPro" id="IPR002890">
    <property type="entry name" value="MG2"/>
</dbReference>
<evidence type="ECO:0000256" key="5">
    <source>
        <dbReference type="ARBA" id="ARBA00023157"/>
    </source>
</evidence>
<dbReference type="SUPFAM" id="SSF48239">
    <property type="entry name" value="Terpenoid cyclases/Protein prenyltransferases"/>
    <property type="match status" value="1"/>
</dbReference>
<comment type="similarity">
    <text evidence="1">Belongs to the protease inhibitor I39 (alpha-2-macroglobulin) family.</text>
</comment>
<dbReference type="Pfam" id="PF17791">
    <property type="entry name" value="MG3"/>
    <property type="match status" value="1"/>
</dbReference>
<dbReference type="Proteomes" id="UP000186698">
    <property type="component" value="Chromosome 5L"/>
</dbReference>
<evidence type="ECO:0000313" key="12">
    <source>
        <dbReference type="RefSeq" id="XP_018096040.2"/>
    </source>
</evidence>
<dbReference type="InterPro" id="IPR019742">
    <property type="entry name" value="MacrogloblnA2_CS"/>
</dbReference>
<dbReference type="KEGG" id="xla:108704143"/>
<accession>A0A8J0U4P4</accession>
<dbReference type="SMART" id="SM01360">
    <property type="entry name" value="A2M"/>
    <property type="match status" value="1"/>
</dbReference>
<dbReference type="InterPro" id="IPR008930">
    <property type="entry name" value="Terpenoid_cyclase/PrenylTrfase"/>
</dbReference>
<dbReference type="Pfam" id="PF07678">
    <property type="entry name" value="TED_complement"/>
    <property type="match status" value="1"/>
</dbReference>
<dbReference type="PANTHER" id="PTHR11412">
    <property type="entry name" value="MACROGLOBULIN / COMPLEMENT"/>
    <property type="match status" value="1"/>
</dbReference>
<dbReference type="PANTHER" id="PTHR11412:SF183">
    <property type="entry name" value="CD109 ANTIGEN-LIKE"/>
    <property type="match status" value="1"/>
</dbReference>
<organism evidence="11 12">
    <name type="scientific">Xenopus laevis</name>
    <name type="common">African clawed frog</name>
    <dbReference type="NCBI Taxonomy" id="8355"/>
    <lineage>
        <taxon>Eukaryota</taxon>
        <taxon>Metazoa</taxon>
        <taxon>Chordata</taxon>
        <taxon>Craniata</taxon>
        <taxon>Vertebrata</taxon>
        <taxon>Euteleostomi</taxon>
        <taxon>Amphibia</taxon>
        <taxon>Batrachia</taxon>
        <taxon>Anura</taxon>
        <taxon>Pipoidea</taxon>
        <taxon>Pipidae</taxon>
        <taxon>Xenopodinae</taxon>
        <taxon>Xenopus</taxon>
        <taxon>Xenopus</taxon>
    </lineage>
</organism>
<dbReference type="InterPro" id="IPR050473">
    <property type="entry name" value="A2M/Complement_sys"/>
</dbReference>
<protein>
    <submittedName>
        <fullName evidence="12">CD109 antigen-like</fullName>
    </submittedName>
</protein>
<evidence type="ECO:0000259" key="9">
    <source>
        <dbReference type="SMART" id="SM01360"/>
    </source>
</evidence>
<dbReference type="InterPro" id="IPR011626">
    <property type="entry name" value="Alpha-macroglobulin_TED"/>
</dbReference>
<keyword evidence="2" id="KW-0646">Protease inhibitor</keyword>
<dbReference type="Gene3D" id="2.20.130.20">
    <property type="match status" value="1"/>
</dbReference>